<dbReference type="GO" id="GO:0005524">
    <property type="term" value="F:ATP binding"/>
    <property type="evidence" value="ECO:0007669"/>
    <property type="project" value="UniProtKB-KW"/>
</dbReference>
<comment type="catalytic activity">
    <reaction evidence="9">
        <text>L-seryl-[protein] + ATP = O-phospho-L-seryl-[protein] + ADP + H(+)</text>
        <dbReference type="Rhea" id="RHEA:17989"/>
        <dbReference type="Rhea" id="RHEA-COMP:9863"/>
        <dbReference type="Rhea" id="RHEA-COMP:11604"/>
        <dbReference type="ChEBI" id="CHEBI:15378"/>
        <dbReference type="ChEBI" id="CHEBI:29999"/>
        <dbReference type="ChEBI" id="CHEBI:30616"/>
        <dbReference type="ChEBI" id="CHEBI:83421"/>
        <dbReference type="ChEBI" id="CHEBI:456216"/>
        <dbReference type="EC" id="2.7.11.1"/>
    </reaction>
</comment>
<dbReference type="GO" id="GO:0035556">
    <property type="term" value="P:intracellular signal transduction"/>
    <property type="evidence" value="ECO:0007669"/>
    <property type="project" value="TreeGrafter"/>
</dbReference>
<evidence type="ECO:0000256" key="3">
    <source>
        <dbReference type="ARBA" id="ARBA00022553"/>
    </source>
</evidence>
<dbReference type="Gene3D" id="1.10.510.10">
    <property type="entry name" value="Transferase(Phosphotransferase) domain 1"/>
    <property type="match status" value="1"/>
</dbReference>
<dbReference type="GO" id="GO:0043065">
    <property type="term" value="P:positive regulation of apoptotic process"/>
    <property type="evidence" value="ECO:0007669"/>
    <property type="project" value="TreeGrafter"/>
</dbReference>
<dbReference type="PROSITE" id="PS00108">
    <property type="entry name" value="PROTEIN_KINASE_ST"/>
    <property type="match status" value="1"/>
</dbReference>
<dbReference type="EMBL" id="JARGDH010000005">
    <property type="protein sequence ID" value="KAL0268644.1"/>
    <property type="molecule type" value="Genomic_DNA"/>
</dbReference>
<reference evidence="12" key="1">
    <citation type="journal article" date="2024" name="Gigascience">
        <title>Chromosome-level genome of the poultry shaft louse Menopon gallinae provides insight into the host-switching and adaptive evolution of parasitic lice.</title>
        <authorList>
            <person name="Xu Y."/>
            <person name="Ma L."/>
            <person name="Liu S."/>
            <person name="Liang Y."/>
            <person name="Liu Q."/>
            <person name="He Z."/>
            <person name="Tian L."/>
            <person name="Duan Y."/>
            <person name="Cai W."/>
            <person name="Li H."/>
            <person name="Song F."/>
        </authorList>
    </citation>
    <scope>NUCLEOTIDE SEQUENCE</scope>
    <source>
        <strain evidence="12">Cailab_2023a</strain>
    </source>
</reference>
<evidence type="ECO:0000313" key="12">
    <source>
        <dbReference type="EMBL" id="KAL0268642.1"/>
    </source>
</evidence>
<dbReference type="SMART" id="SM00220">
    <property type="entry name" value="S_TKc"/>
    <property type="match status" value="1"/>
</dbReference>
<evidence type="ECO:0000256" key="5">
    <source>
        <dbReference type="ARBA" id="ARBA00022741"/>
    </source>
</evidence>
<keyword evidence="7" id="KW-0067">ATP-binding</keyword>
<name>A0AAW2HFY0_9NEOP</name>
<keyword evidence="3" id="KW-0597">Phosphoprotein</keyword>
<dbReference type="EMBL" id="JARGDH010000005">
    <property type="protein sequence ID" value="KAL0268643.1"/>
    <property type="molecule type" value="Genomic_DNA"/>
</dbReference>
<evidence type="ECO:0000259" key="11">
    <source>
        <dbReference type="PROSITE" id="PS50011"/>
    </source>
</evidence>
<sequence>MANHLFQLPGGICLNSAQKGLLCLEDERLKNLINTRPITDFYDVEHAPFARGKFASVKKCIHKETGIAYAAKFIRKRRRLMDHRQDILHEVAILQMSSECSGIVNLHEVYETKLEMVLVLELAAGGELQRIVDAREGLGEAETKEILRQILRGLEFLHGRNVAHLDIKPQNILLTGEYPGAEIKLCDFGISRVIQNGVDVREILGTPDYVAPEILSYEPISLETDIWSVGVLAYVLLTGYSPFGGETKQETFCNISQCNLTFPEEFFDGLSSNAQDFITQTLVTKPSNRLNVSQCLSHPWLNGVPSYIVCEPNKILGNATSYPVACLTCSQCKSVSHCCHRNGGSEESENGNKSQEMMKRLKSHVDIMLDRSILC</sequence>
<evidence type="ECO:0000256" key="9">
    <source>
        <dbReference type="ARBA" id="ARBA00048679"/>
    </source>
</evidence>
<comment type="similarity">
    <text evidence="10">Belongs to the protein kinase superfamily. CAMK Ser/Thr protein kinase family. DAP kinase subfamily.</text>
</comment>
<dbReference type="GO" id="GO:0004674">
    <property type="term" value="F:protein serine/threonine kinase activity"/>
    <property type="evidence" value="ECO:0007669"/>
    <property type="project" value="UniProtKB-KW"/>
</dbReference>
<dbReference type="InterPro" id="IPR000719">
    <property type="entry name" value="Prot_kinase_dom"/>
</dbReference>
<dbReference type="InterPro" id="IPR008271">
    <property type="entry name" value="Ser/Thr_kinase_AS"/>
</dbReference>
<proteinExistence type="inferred from homology"/>
<comment type="caution">
    <text evidence="12">The sequence shown here is derived from an EMBL/GenBank/DDBJ whole genome shotgun (WGS) entry which is preliminary data.</text>
</comment>
<comment type="catalytic activity">
    <reaction evidence="8">
        <text>L-threonyl-[protein] + ATP = O-phospho-L-threonyl-[protein] + ADP + H(+)</text>
        <dbReference type="Rhea" id="RHEA:46608"/>
        <dbReference type="Rhea" id="RHEA-COMP:11060"/>
        <dbReference type="Rhea" id="RHEA-COMP:11605"/>
        <dbReference type="ChEBI" id="CHEBI:15378"/>
        <dbReference type="ChEBI" id="CHEBI:30013"/>
        <dbReference type="ChEBI" id="CHEBI:30616"/>
        <dbReference type="ChEBI" id="CHEBI:61977"/>
        <dbReference type="ChEBI" id="CHEBI:456216"/>
        <dbReference type="EC" id="2.7.11.1"/>
    </reaction>
</comment>
<dbReference type="Gene3D" id="3.30.200.20">
    <property type="entry name" value="Phosphorylase Kinase, domain 1"/>
    <property type="match status" value="1"/>
</dbReference>
<feature type="domain" description="Protein kinase" evidence="11">
    <location>
        <begin position="43"/>
        <end position="301"/>
    </location>
</feature>
<dbReference type="EC" id="2.7.11.1" evidence="1"/>
<keyword evidence="4" id="KW-0808">Transferase</keyword>
<evidence type="ECO:0000256" key="10">
    <source>
        <dbReference type="ARBA" id="ARBA00060827"/>
    </source>
</evidence>
<evidence type="ECO:0000256" key="4">
    <source>
        <dbReference type="ARBA" id="ARBA00022679"/>
    </source>
</evidence>
<dbReference type="PANTHER" id="PTHR24342">
    <property type="entry name" value="SERINE/THREONINE-PROTEIN KINASE 17"/>
    <property type="match status" value="1"/>
</dbReference>
<dbReference type="Pfam" id="PF00069">
    <property type="entry name" value="Pkinase"/>
    <property type="match status" value="1"/>
</dbReference>
<organism evidence="12">
    <name type="scientific">Menopon gallinae</name>
    <name type="common">poultry shaft louse</name>
    <dbReference type="NCBI Taxonomy" id="328185"/>
    <lineage>
        <taxon>Eukaryota</taxon>
        <taxon>Metazoa</taxon>
        <taxon>Ecdysozoa</taxon>
        <taxon>Arthropoda</taxon>
        <taxon>Hexapoda</taxon>
        <taxon>Insecta</taxon>
        <taxon>Pterygota</taxon>
        <taxon>Neoptera</taxon>
        <taxon>Paraneoptera</taxon>
        <taxon>Psocodea</taxon>
        <taxon>Troctomorpha</taxon>
        <taxon>Phthiraptera</taxon>
        <taxon>Amblycera</taxon>
        <taxon>Menoponidae</taxon>
        <taxon>Menopon</taxon>
    </lineage>
</organism>
<dbReference type="InterPro" id="IPR011009">
    <property type="entry name" value="Kinase-like_dom_sf"/>
</dbReference>
<dbReference type="FunFam" id="3.30.200.20:FF:000175">
    <property type="entry name" value="Serine/threonine-protein kinase 17B"/>
    <property type="match status" value="1"/>
</dbReference>
<dbReference type="FunFam" id="1.10.510.10:FF:000571">
    <property type="entry name" value="Maternal embryonic leucine zipper kinase"/>
    <property type="match status" value="1"/>
</dbReference>
<dbReference type="SUPFAM" id="SSF56112">
    <property type="entry name" value="Protein kinase-like (PK-like)"/>
    <property type="match status" value="1"/>
</dbReference>
<dbReference type="EMBL" id="JARGDH010000005">
    <property type="protein sequence ID" value="KAL0268642.1"/>
    <property type="molecule type" value="Genomic_DNA"/>
</dbReference>
<evidence type="ECO:0000256" key="1">
    <source>
        <dbReference type="ARBA" id="ARBA00012513"/>
    </source>
</evidence>
<keyword evidence="2" id="KW-0723">Serine/threonine-protein kinase</keyword>
<evidence type="ECO:0000256" key="8">
    <source>
        <dbReference type="ARBA" id="ARBA00047899"/>
    </source>
</evidence>
<gene>
    <name evidence="12" type="ORF">PYX00_010497</name>
</gene>
<dbReference type="PROSITE" id="PS50011">
    <property type="entry name" value="PROTEIN_KINASE_DOM"/>
    <property type="match status" value="1"/>
</dbReference>
<keyword evidence="5" id="KW-0547">Nucleotide-binding</keyword>
<keyword evidence="6" id="KW-0418">Kinase</keyword>
<accession>A0AAW2HFY0</accession>
<protein>
    <recommendedName>
        <fullName evidence="1">non-specific serine/threonine protein kinase</fullName>
        <ecNumber evidence="1">2.7.11.1</ecNumber>
    </recommendedName>
</protein>
<dbReference type="PANTHER" id="PTHR24342:SF12">
    <property type="entry name" value="DEATH-ASSOCIATED PROTEIN KINASE RELATED"/>
    <property type="match status" value="1"/>
</dbReference>
<evidence type="ECO:0000256" key="7">
    <source>
        <dbReference type="ARBA" id="ARBA00022840"/>
    </source>
</evidence>
<dbReference type="EMBL" id="JARGDH010000005">
    <property type="protein sequence ID" value="KAL0268641.1"/>
    <property type="molecule type" value="Genomic_DNA"/>
</dbReference>
<evidence type="ECO:0000256" key="6">
    <source>
        <dbReference type="ARBA" id="ARBA00022777"/>
    </source>
</evidence>
<dbReference type="GO" id="GO:0005634">
    <property type="term" value="C:nucleus"/>
    <property type="evidence" value="ECO:0007669"/>
    <property type="project" value="TreeGrafter"/>
</dbReference>
<dbReference type="AlphaFoldDB" id="A0AAW2HFY0"/>
<evidence type="ECO:0000256" key="2">
    <source>
        <dbReference type="ARBA" id="ARBA00022527"/>
    </source>
</evidence>